<reference evidence="1" key="1">
    <citation type="submission" date="2022-09" db="EMBL/GenBank/DDBJ databases">
        <title>A Global Phylogenomic Analysis of the Shiitake Genus Lentinula.</title>
        <authorList>
            <consortium name="DOE Joint Genome Institute"/>
            <person name="Sierra-Patev S."/>
            <person name="Min B."/>
            <person name="Naranjo-Ortiz M."/>
            <person name="Looney B."/>
            <person name="Konkel Z."/>
            <person name="Slot J.C."/>
            <person name="Sakamoto Y."/>
            <person name="Steenwyk J.L."/>
            <person name="Rokas A."/>
            <person name="Carro J."/>
            <person name="Camarero S."/>
            <person name="Ferreira P."/>
            <person name="Molpeceres G."/>
            <person name="Ruiz-Duenas F.J."/>
            <person name="Serrano A."/>
            <person name="Henrissat B."/>
            <person name="Drula E."/>
            <person name="Hughes K.W."/>
            <person name="Mata J.L."/>
            <person name="Ishikawa N.K."/>
            <person name="Vargas-Isla R."/>
            <person name="Ushijima S."/>
            <person name="Smith C.A."/>
            <person name="Ahrendt S."/>
            <person name="Andreopoulos W."/>
            <person name="He G."/>
            <person name="Labutti K."/>
            <person name="Lipzen A."/>
            <person name="Ng V."/>
            <person name="Riley R."/>
            <person name="Sandor L."/>
            <person name="Barry K."/>
            <person name="Martinez A.T."/>
            <person name="Xiao Y."/>
            <person name="Gibbons J.G."/>
            <person name="Terashima K."/>
            <person name="Grigoriev I.V."/>
            <person name="Hibbett D.S."/>
        </authorList>
    </citation>
    <scope>NUCLEOTIDE SEQUENCE</scope>
    <source>
        <strain evidence="1">TMI1499</strain>
    </source>
</reference>
<protein>
    <submittedName>
        <fullName evidence="1">Uncharacterized protein</fullName>
    </submittedName>
</protein>
<sequence length="138" mass="15978">MQFRAIEAELPDWPSEDVLTRFFLAQSEVGSYREIAVNQKQEIARLRQQIANVDKHSFKTHEELDVANARAMRLRNCLEELEESVHCYRSHAHIAEGLIRQYPEDEGLYKVDLPSLSSMQDKLNESEALVQHLATFAH</sequence>
<evidence type="ECO:0000313" key="2">
    <source>
        <dbReference type="Proteomes" id="UP001163835"/>
    </source>
</evidence>
<name>A0ACC1THJ9_9AGAR</name>
<organism evidence="1 2">
    <name type="scientific">Lentinula aff. lateritia</name>
    <dbReference type="NCBI Taxonomy" id="2804960"/>
    <lineage>
        <taxon>Eukaryota</taxon>
        <taxon>Fungi</taxon>
        <taxon>Dikarya</taxon>
        <taxon>Basidiomycota</taxon>
        <taxon>Agaricomycotina</taxon>
        <taxon>Agaricomycetes</taxon>
        <taxon>Agaricomycetidae</taxon>
        <taxon>Agaricales</taxon>
        <taxon>Marasmiineae</taxon>
        <taxon>Omphalotaceae</taxon>
        <taxon>Lentinula</taxon>
    </lineage>
</organism>
<dbReference type="EMBL" id="MU796314">
    <property type="protein sequence ID" value="KAJ3804098.1"/>
    <property type="molecule type" value="Genomic_DNA"/>
</dbReference>
<gene>
    <name evidence="1" type="ORF">F5876DRAFT_83792</name>
</gene>
<evidence type="ECO:0000313" key="1">
    <source>
        <dbReference type="EMBL" id="KAJ3804098.1"/>
    </source>
</evidence>
<accession>A0ACC1THJ9</accession>
<dbReference type="Proteomes" id="UP001163835">
    <property type="component" value="Unassembled WGS sequence"/>
</dbReference>
<comment type="caution">
    <text evidence="1">The sequence shown here is derived from an EMBL/GenBank/DDBJ whole genome shotgun (WGS) entry which is preliminary data.</text>
</comment>
<keyword evidence="2" id="KW-1185">Reference proteome</keyword>
<proteinExistence type="predicted"/>